<protein>
    <submittedName>
        <fullName evidence="3">Type VI secretion system-associated FHA domain protein TagH</fullName>
    </submittedName>
</protein>
<proteinExistence type="predicted"/>
<keyword evidence="4" id="KW-1185">Reference proteome</keyword>
<organism evidence="3 4">
    <name type="scientific">Roseateles agri</name>
    <dbReference type="NCBI Taxonomy" id="3098619"/>
    <lineage>
        <taxon>Bacteria</taxon>
        <taxon>Pseudomonadati</taxon>
        <taxon>Pseudomonadota</taxon>
        <taxon>Betaproteobacteria</taxon>
        <taxon>Burkholderiales</taxon>
        <taxon>Sphaerotilaceae</taxon>
        <taxon>Roseateles</taxon>
    </lineage>
</organism>
<comment type="caution">
    <text evidence="3">The sequence shown here is derived from an EMBL/GenBank/DDBJ whole genome shotgun (WGS) entry which is preliminary data.</text>
</comment>
<sequence>MTLRAVSLDGASLTRPITALFGREGGTIGRSDQNTMALPDPKRYISRQHARISADGAGFTIENVSNGNALVVRQQTLAPGESTTLRPHDAVRIGGYLLEVLDDNDSDARRTGDQEIAVAVIPRSQGRPFGRGPSSGFSVGSLGLEDSLSSNNPFAELLKPIGPGRQAGPLGRPPPDEDLPRLLPDIDLMAPCRPPAPAGDRTSFDDLMPQGESLSIDALIGGRDGGPTPAEPSRGILDDDEDTRAAPLSADRVPELKGEFVPPRVLAPKPPPTVDVPVGQVEAPPDRRLTAGDGHQDLWSAFCRGAGLELDARADAEAMMVQAGALLRLALEGTLQLMSLRASTRNELHAEVTVIRPRENNPLKFSPDAASALERLLLPPARGFMPGETAMAEAMSELVGHTIGTMAGMRAALEGVLERFTPEELEAKLDRNGMLERLLPMARKSRLWELYLQHYGSIHDAAQEDFHALFGKAFLAAYEQQVDRLRKEWATRTA</sequence>
<gene>
    <name evidence="3" type="primary">tagH</name>
    <name evidence="3" type="ORF">SNE35_02270</name>
</gene>
<reference evidence="3 4" key="1">
    <citation type="submission" date="2023-11" db="EMBL/GenBank/DDBJ databases">
        <title>Paucibacter sp. nov., isolated from fresh soil in Korea.</title>
        <authorList>
            <person name="Le N.T.T."/>
        </authorList>
    </citation>
    <scope>NUCLEOTIDE SEQUENCE [LARGE SCALE GENOMIC DNA]</scope>
    <source>
        <strain evidence="3 4">R3-3</strain>
    </source>
</reference>
<feature type="domain" description="FHA" evidence="2">
    <location>
        <begin position="26"/>
        <end position="77"/>
    </location>
</feature>
<dbReference type="Pfam" id="PF20232">
    <property type="entry name" value="T6SS_FHA_C"/>
    <property type="match status" value="1"/>
</dbReference>
<accession>A0ABU5DDF1</accession>
<dbReference type="NCBIfam" id="TIGR03354">
    <property type="entry name" value="VI_FHA"/>
    <property type="match status" value="1"/>
</dbReference>
<dbReference type="CDD" id="cd00060">
    <property type="entry name" value="FHA"/>
    <property type="match status" value="1"/>
</dbReference>
<dbReference type="Gene3D" id="2.60.200.20">
    <property type="match status" value="1"/>
</dbReference>
<evidence type="ECO:0000313" key="3">
    <source>
        <dbReference type="EMBL" id="MDY0743309.1"/>
    </source>
</evidence>
<dbReference type="RefSeq" id="WP_320421176.1">
    <property type="nucleotide sequence ID" value="NZ_JAXCLA010000001.1"/>
</dbReference>
<dbReference type="Pfam" id="PF00498">
    <property type="entry name" value="FHA"/>
    <property type="match status" value="1"/>
</dbReference>
<name>A0ABU5DDF1_9BURK</name>
<dbReference type="SUPFAM" id="SSF49879">
    <property type="entry name" value="SMAD/FHA domain"/>
    <property type="match status" value="1"/>
</dbReference>
<dbReference type="InterPro" id="IPR046883">
    <property type="entry name" value="T6SS_FHA_C"/>
</dbReference>
<evidence type="ECO:0000256" key="1">
    <source>
        <dbReference type="SAM" id="MobiDB-lite"/>
    </source>
</evidence>
<dbReference type="Proteomes" id="UP001285263">
    <property type="component" value="Unassembled WGS sequence"/>
</dbReference>
<evidence type="ECO:0000259" key="2">
    <source>
        <dbReference type="PROSITE" id="PS50006"/>
    </source>
</evidence>
<dbReference type="InterPro" id="IPR008984">
    <property type="entry name" value="SMAD_FHA_dom_sf"/>
</dbReference>
<feature type="region of interest" description="Disordered" evidence="1">
    <location>
        <begin position="222"/>
        <end position="241"/>
    </location>
</feature>
<dbReference type="PROSITE" id="PS50006">
    <property type="entry name" value="FHA_DOMAIN"/>
    <property type="match status" value="1"/>
</dbReference>
<dbReference type="InterPro" id="IPR017735">
    <property type="entry name" value="T6SS_FHA"/>
</dbReference>
<dbReference type="InterPro" id="IPR000253">
    <property type="entry name" value="FHA_dom"/>
</dbReference>
<dbReference type="EMBL" id="JAXCLA010000001">
    <property type="protein sequence ID" value="MDY0743309.1"/>
    <property type="molecule type" value="Genomic_DNA"/>
</dbReference>
<evidence type="ECO:0000313" key="4">
    <source>
        <dbReference type="Proteomes" id="UP001285263"/>
    </source>
</evidence>